<evidence type="ECO:0000256" key="1">
    <source>
        <dbReference type="SAM" id="MobiDB-lite"/>
    </source>
</evidence>
<dbReference type="Proteomes" id="UP000275267">
    <property type="component" value="Unassembled WGS sequence"/>
</dbReference>
<sequence length="233" mass="25323">MIVASEARRSGGSRRGCAAALQAACLAGARPRRPAREPALTTPPPTRRTWARRLDRHHCSRGRGVGVKRRPAHALNVPLATGREPALTPPSTCRIWARRSNWRRCSSPTRPRYGRWRTRPPSFATPRPRPIRPGKHARQARLCRSSSTASPSPPLPSLRSGSSLATGPSAAVAPHPRLALHPRSSLVVGQAAAVASLPRPVQPKGARGRPDVATPRRWPVHRHRRLLAACPAL</sequence>
<comment type="caution">
    <text evidence="2">The sequence shown here is derived from an EMBL/GenBank/DDBJ whole genome shotgun (WGS) entry which is preliminary data.</text>
</comment>
<feature type="region of interest" description="Disordered" evidence="1">
    <location>
        <begin position="107"/>
        <end position="170"/>
    </location>
</feature>
<proteinExistence type="predicted"/>
<feature type="compositionally biased region" description="Basic residues" evidence="1">
    <location>
        <begin position="129"/>
        <end position="141"/>
    </location>
</feature>
<reference evidence="3" key="1">
    <citation type="journal article" date="2019" name="Nat. Commun.">
        <title>The genome of broomcorn millet.</title>
        <authorList>
            <person name="Zou C."/>
            <person name="Miki D."/>
            <person name="Li D."/>
            <person name="Tang Q."/>
            <person name="Xiao L."/>
            <person name="Rajput S."/>
            <person name="Deng P."/>
            <person name="Jia W."/>
            <person name="Huang R."/>
            <person name="Zhang M."/>
            <person name="Sun Y."/>
            <person name="Hu J."/>
            <person name="Fu X."/>
            <person name="Schnable P.S."/>
            <person name="Li F."/>
            <person name="Zhang H."/>
            <person name="Feng B."/>
            <person name="Zhu X."/>
            <person name="Liu R."/>
            <person name="Schnable J.C."/>
            <person name="Zhu J.-K."/>
            <person name="Zhang H."/>
        </authorList>
    </citation>
    <scope>NUCLEOTIDE SEQUENCE [LARGE SCALE GENOMIC DNA]</scope>
</reference>
<protein>
    <submittedName>
        <fullName evidence="2">Uncharacterized protein</fullName>
    </submittedName>
</protein>
<organism evidence="2 3">
    <name type="scientific">Panicum miliaceum</name>
    <name type="common">Proso millet</name>
    <name type="synonym">Broomcorn millet</name>
    <dbReference type="NCBI Taxonomy" id="4540"/>
    <lineage>
        <taxon>Eukaryota</taxon>
        <taxon>Viridiplantae</taxon>
        <taxon>Streptophyta</taxon>
        <taxon>Embryophyta</taxon>
        <taxon>Tracheophyta</taxon>
        <taxon>Spermatophyta</taxon>
        <taxon>Magnoliopsida</taxon>
        <taxon>Liliopsida</taxon>
        <taxon>Poales</taxon>
        <taxon>Poaceae</taxon>
        <taxon>PACMAD clade</taxon>
        <taxon>Panicoideae</taxon>
        <taxon>Panicodae</taxon>
        <taxon>Paniceae</taxon>
        <taxon>Panicinae</taxon>
        <taxon>Panicum</taxon>
        <taxon>Panicum sect. Panicum</taxon>
    </lineage>
</organism>
<evidence type="ECO:0000313" key="2">
    <source>
        <dbReference type="EMBL" id="RLN12933.1"/>
    </source>
</evidence>
<name>A0A3L6S129_PANMI</name>
<dbReference type="AlphaFoldDB" id="A0A3L6S129"/>
<accession>A0A3L6S129</accession>
<gene>
    <name evidence="2" type="ORF">C2845_PM09G20210</name>
</gene>
<dbReference type="EMBL" id="PQIB02000006">
    <property type="protein sequence ID" value="RLN12933.1"/>
    <property type="molecule type" value="Genomic_DNA"/>
</dbReference>
<keyword evidence="3" id="KW-1185">Reference proteome</keyword>
<evidence type="ECO:0000313" key="3">
    <source>
        <dbReference type="Proteomes" id="UP000275267"/>
    </source>
</evidence>
<feature type="region of interest" description="Disordered" evidence="1">
    <location>
        <begin position="28"/>
        <end position="47"/>
    </location>
</feature>